<feature type="chain" id="PRO_5040918963" evidence="1">
    <location>
        <begin position="25"/>
        <end position="76"/>
    </location>
</feature>
<evidence type="ECO:0000313" key="2">
    <source>
        <dbReference type="EMBL" id="MCG2628706.1"/>
    </source>
</evidence>
<evidence type="ECO:0000313" key="4">
    <source>
        <dbReference type="Proteomes" id="UP001139012"/>
    </source>
</evidence>
<dbReference type="RefSeq" id="WP_237871289.1">
    <property type="nucleotide sequence ID" value="NZ_JAKLTY010000011.1"/>
</dbReference>
<dbReference type="Proteomes" id="UP001139012">
    <property type="component" value="Unassembled WGS sequence"/>
</dbReference>
<dbReference type="AlphaFoldDB" id="A0A9X1RB55"/>
<gene>
    <name evidence="3" type="ORF">L6637_15975</name>
    <name evidence="2" type="ORF">L6654_18895</name>
</gene>
<dbReference type="EMBL" id="JAKLTY010000011">
    <property type="protein sequence ID" value="MCG2628706.1"/>
    <property type="molecule type" value="Genomic_DNA"/>
</dbReference>
<protein>
    <submittedName>
        <fullName evidence="2">Uncharacterized protein</fullName>
    </submittedName>
</protein>
<comment type="caution">
    <text evidence="2">The sequence shown here is derived from an EMBL/GenBank/DDBJ whole genome shotgun (WGS) entry which is preliminary data.</text>
</comment>
<organism evidence="2 5">
    <name type="scientific">Bradyrhizobium zhengyangense</name>
    <dbReference type="NCBI Taxonomy" id="2911009"/>
    <lineage>
        <taxon>Bacteria</taxon>
        <taxon>Pseudomonadati</taxon>
        <taxon>Pseudomonadota</taxon>
        <taxon>Alphaproteobacteria</taxon>
        <taxon>Hyphomicrobiales</taxon>
        <taxon>Nitrobacteraceae</taxon>
        <taxon>Bradyrhizobium</taxon>
    </lineage>
</organism>
<name>A0A9X1RB55_9BRAD</name>
<evidence type="ECO:0000313" key="3">
    <source>
        <dbReference type="EMBL" id="MCG2668457.1"/>
    </source>
</evidence>
<evidence type="ECO:0000313" key="5">
    <source>
        <dbReference type="Proteomes" id="UP001139054"/>
    </source>
</evidence>
<dbReference type="EMBL" id="JAKLUA010000004">
    <property type="protein sequence ID" value="MCG2668457.1"/>
    <property type="molecule type" value="Genomic_DNA"/>
</dbReference>
<keyword evidence="1" id="KW-0732">Signal</keyword>
<dbReference type="Proteomes" id="UP001139054">
    <property type="component" value="Unassembled WGS sequence"/>
</dbReference>
<accession>A0A9X1RB55</accession>
<proteinExistence type="predicted"/>
<reference evidence="2" key="1">
    <citation type="submission" date="2022-01" db="EMBL/GenBank/DDBJ databases">
        <title>Genome sequnece data of strain Bradyrhizobium sp. nov.</title>
        <authorList>
            <person name="Zhang J."/>
        </authorList>
    </citation>
    <scope>NUCLEOTIDE SEQUENCE</scope>
    <source>
        <strain evidence="3">WYCCWR 12774</strain>
        <strain evidence="2">WYCCWR 13023</strain>
    </source>
</reference>
<keyword evidence="4" id="KW-1185">Reference proteome</keyword>
<evidence type="ECO:0000256" key="1">
    <source>
        <dbReference type="SAM" id="SignalP"/>
    </source>
</evidence>
<feature type="signal peptide" evidence="1">
    <location>
        <begin position="1"/>
        <end position="24"/>
    </location>
</feature>
<sequence length="76" mass="8731">MRKLTYALAAVATLAIGAPTIANAAGFGVYVGGDRDDYGPRARIYEHDRGWHHGWYHHDRNYDRGVVIRRHHWDDD</sequence>